<comment type="similarity">
    <text evidence="1">Belongs to the helicase family. RecQ subfamily.</text>
</comment>
<proteinExistence type="inferred from homology"/>
<dbReference type="EC" id="5.6.2.4" evidence="5"/>
<dbReference type="GO" id="GO:0009378">
    <property type="term" value="F:four-way junction helicase activity"/>
    <property type="evidence" value="ECO:0007669"/>
    <property type="project" value="TreeGrafter"/>
</dbReference>
<sequence>MLYEDGITRPVQDEQWRTMDLPMRGFVAYACRKFSLYVNLANYASSEFIPAMGAKICSYHAAKAFYEQAPATDKNWIDWPESYHEIPNKPSRVWEKATDEAVLWFGKHAENKDQTPPARLSSSLCASVGITIDPSLPGFAAVIDTPSFGPHYSTPHSFSANCDDALSDVSAKFDDYIRSLEADGVPDAPSAQCRPLQEISSTNSTLSRPPTPSSITQPSSSKRRGIHVNGFAQTPTPPPYKPYAAILASRAKKIALVDQSPVPSRSCRALELDQATQPLSNKQWKNAEGKLLAPGKTFRPFQVKATEALLQWKDVKVVVSTGMGKSLLFVLPLLFMGKGVSIVVTPLRSLAKEQVQEATSNETIPIKNIINGQSRVIFCCPEMLECPTFAPILHSSDFLSLLNHLVMDEAHCIVEMGPYQPSYGRVCLLRPLLRNARFDVPILQLSAILPPHYWEETSRVLNLKSDSVLINLGNHCAELSTVVLELDSDCNEQLAHLVCAPLKFPGAEQPEAIRSTLLPKVIVSVDDVKLITLLVWFLQESLHKRGYSRDTVCDDLITMT</sequence>
<evidence type="ECO:0000256" key="2">
    <source>
        <dbReference type="ARBA" id="ARBA00023125"/>
    </source>
</evidence>
<dbReference type="SUPFAM" id="SSF52540">
    <property type="entry name" value="P-loop containing nucleoside triphosphate hydrolases"/>
    <property type="match status" value="1"/>
</dbReference>
<gene>
    <name evidence="8" type="ORF">M407DRAFT_32600</name>
</gene>
<evidence type="ECO:0000259" key="7">
    <source>
        <dbReference type="PROSITE" id="PS51192"/>
    </source>
</evidence>
<dbReference type="GO" id="GO:0005524">
    <property type="term" value="F:ATP binding"/>
    <property type="evidence" value="ECO:0007669"/>
    <property type="project" value="InterPro"/>
</dbReference>
<feature type="region of interest" description="Disordered" evidence="6">
    <location>
        <begin position="199"/>
        <end position="224"/>
    </location>
</feature>
<keyword evidence="3" id="KW-0413">Isomerase</keyword>
<keyword evidence="2" id="KW-0238">DNA-binding</keyword>
<evidence type="ECO:0000256" key="3">
    <source>
        <dbReference type="ARBA" id="ARBA00023235"/>
    </source>
</evidence>
<dbReference type="GO" id="GO:0005737">
    <property type="term" value="C:cytoplasm"/>
    <property type="evidence" value="ECO:0007669"/>
    <property type="project" value="TreeGrafter"/>
</dbReference>
<dbReference type="PANTHER" id="PTHR13710">
    <property type="entry name" value="DNA HELICASE RECQ FAMILY MEMBER"/>
    <property type="match status" value="1"/>
</dbReference>
<dbReference type="PROSITE" id="PS51192">
    <property type="entry name" value="HELICASE_ATP_BIND_1"/>
    <property type="match status" value="1"/>
</dbReference>
<evidence type="ECO:0000313" key="9">
    <source>
        <dbReference type="Proteomes" id="UP000054248"/>
    </source>
</evidence>
<evidence type="ECO:0000256" key="5">
    <source>
        <dbReference type="ARBA" id="ARBA00034808"/>
    </source>
</evidence>
<dbReference type="PANTHER" id="PTHR13710:SF105">
    <property type="entry name" value="ATP-DEPENDENT DNA HELICASE Q1"/>
    <property type="match status" value="1"/>
</dbReference>
<dbReference type="InterPro" id="IPR014001">
    <property type="entry name" value="Helicase_ATP-bd"/>
</dbReference>
<feature type="domain" description="Helicase ATP-binding" evidence="7">
    <location>
        <begin position="306"/>
        <end position="467"/>
    </location>
</feature>
<dbReference type="GO" id="GO:0043138">
    <property type="term" value="F:3'-5' DNA helicase activity"/>
    <property type="evidence" value="ECO:0007669"/>
    <property type="project" value="UniProtKB-EC"/>
</dbReference>
<dbReference type="EMBL" id="KN823349">
    <property type="protein sequence ID" value="KIO17726.1"/>
    <property type="molecule type" value="Genomic_DNA"/>
</dbReference>
<name>A0A0C3Q3P2_9AGAM</name>
<dbReference type="Pfam" id="PF00270">
    <property type="entry name" value="DEAD"/>
    <property type="match status" value="1"/>
</dbReference>
<dbReference type="GO" id="GO:0005694">
    <property type="term" value="C:chromosome"/>
    <property type="evidence" value="ECO:0007669"/>
    <property type="project" value="TreeGrafter"/>
</dbReference>
<dbReference type="HOGENOM" id="CLU_486792_0_0_1"/>
<keyword evidence="9" id="KW-1185">Reference proteome</keyword>
<protein>
    <recommendedName>
        <fullName evidence="5">DNA 3'-5' helicase</fullName>
        <ecNumber evidence="5">5.6.2.4</ecNumber>
    </recommendedName>
</protein>
<dbReference type="InterPro" id="IPR027417">
    <property type="entry name" value="P-loop_NTPase"/>
</dbReference>
<dbReference type="AlphaFoldDB" id="A0A0C3Q3P2"/>
<dbReference type="GO" id="GO:0003677">
    <property type="term" value="F:DNA binding"/>
    <property type="evidence" value="ECO:0007669"/>
    <property type="project" value="UniProtKB-KW"/>
</dbReference>
<accession>A0A0C3Q3P2</accession>
<comment type="catalytic activity">
    <reaction evidence="4">
        <text>Couples ATP hydrolysis with the unwinding of duplex DNA by translocating in the 3'-5' direction.</text>
        <dbReference type="EC" id="5.6.2.4"/>
    </reaction>
</comment>
<dbReference type="Gene3D" id="3.40.50.300">
    <property type="entry name" value="P-loop containing nucleotide triphosphate hydrolases"/>
    <property type="match status" value="1"/>
</dbReference>
<reference evidence="8 9" key="1">
    <citation type="submission" date="2014-04" db="EMBL/GenBank/DDBJ databases">
        <authorList>
            <consortium name="DOE Joint Genome Institute"/>
            <person name="Kuo A."/>
            <person name="Girlanda M."/>
            <person name="Perotto S."/>
            <person name="Kohler A."/>
            <person name="Nagy L.G."/>
            <person name="Floudas D."/>
            <person name="Copeland A."/>
            <person name="Barry K.W."/>
            <person name="Cichocki N."/>
            <person name="Veneault-Fourrey C."/>
            <person name="LaButti K."/>
            <person name="Lindquist E.A."/>
            <person name="Lipzen A."/>
            <person name="Lundell T."/>
            <person name="Morin E."/>
            <person name="Murat C."/>
            <person name="Sun H."/>
            <person name="Tunlid A."/>
            <person name="Henrissat B."/>
            <person name="Grigoriev I.V."/>
            <person name="Hibbett D.S."/>
            <person name="Martin F."/>
            <person name="Nordberg H.P."/>
            <person name="Cantor M.N."/>
            <person name="Hua S.X."/>
        </authorList>
    </citation>
    <scope>NUCLEOTIDE SEQUENCE [LARGE SCALE GENOMIC DNA]</scope>
    <source>
        <strain evidence="8 9">MUT 4182</strain>
    </source>
</reference>
<organism evidence="8 9">
    <name type="scientific">Tulasnella calospora MUT 4182</name>
    <dbReference type="NCBI Taxonomy" id="1051891"/>
    <lineage>
        <taxon>Eukaryota</taxon>
        <taxon>Fungi</taxon>
        <taxon>Dikarya</taxon>
        <taxon>Basidiomycota</taxon>
        <taxon>Agaricomycotina</taxon>
        <taxon>Agaricomycetes</taxon>
        <taxon>Cantharellales</taxon>
        <taxon>Tulasnellaceae</taxon>
        <taxon>Tulasnella</taxon>
    </lineage>
</organism>
<evidence type="ECO:0000256" key="4">
    <source>
        <dbReference type="ARBA" id="ARBA00034617"/>
    </source>
</evidence>
<dbReference type="GO" id="GO:0000724">
    <property type="term" value="P:double-strand break repair via homologous recombination"/>
    <property type="evidence" value="ECO:0007669"/>
    <property type="project" value="TreeGrafter"/>
</dbReference>
<dbReference type="STRING" id="1051891.A0A0C3Q3P2"/>
<evidence type="ECO:0000256" key="1">
    <source>
        <dbReference type="ARBA" id="ARBA00005446"/>
    </source>
</evidence>
<reference evidence="9" key="2">
    <citation type="submission" date="2015-01" db="EMBL/GenBank/DDBJ databases">
        <title>Evolutionary Origins and Diversification of the Mycorrhizal Mutualists.</title>
        <authorList>
            <consortium name="DOE Joint Genome Institute"/>
            <consortium name="Mycorrhizal Genomics Consortium"/>
            <person name="Kohler A."/>
            <person name="Kuo A."/>
            <person name="Nagy L.G."/>
            <person name="Floudas D."/>
            <person name="Copeland A."/>
            <person name="Barry K.W."/>
            <person name="Cichocki N."/>
            <person name="Veneault-Fourrey C."/>
            <person name="LaButti K."/>
            <person name="Lindquist E.A."/>
            <person name="Lipzen A."/>
            <person name="Lundell T."/>
            <person name="Morin E."/>
            <person name="Murat C."/>
            <person name="Riley R."/>
            <person name="Ohm R."/>
            <person name="Sun H."/>
            <person name="Tunlid A."/>
            <person name="Henrissat B."/>
            <person name="Grigoriev I.V."/>
            <person name="Hibbett D.S."/>
            <person name="Martin F."/>
        </authorList>
    </citation>
    <scope>NUCLEOTIDE SEQUENCE [LARGE SCALE GENOMIC DNA]</scope>
    <source>
        <strain evidence="9">MUT 4182</strain>
    </source>
</reference>
<dbReference type="Proteomes" id="UP000054248">
    <property type="component" value="Unassembled WGS sequence"/>
</dbReference>
<dbReference type="OrthoDB" id="10261556at2759"/>
<dbReference type="InterPro" id="IPR011545">
    <property type="entry name" value="DEAD/DEAH_box_helicase_dom"/>
</dbReference>
<dbReference type="SMART" id="SM00487">
    <property type="entry name" value="DEXDc"/>
    <property type="match status" value="1"/>
</dbReference>
<evidence type="ECO:0000256" key="6">
    <source>
        <dbReference type="SAM" id="MobiDB-lite"/>
    </source>
</evidence>
<evidence type="ECO:0000313" key="8">
    <source>
        <dbReference type="EMBL" id="KIO17726.1"/>
    </source>
</evidence>